<evidence type="ECO:0000259" key="2">
    <source>
        <dbReference type="Pfam" id="PF08327"/>
    </source>
</evidence>
<accession>A0A956NEQ9</accession>
<evidence type="ECO:0000256" key="1">
    <source>
        <dbReference type="ARBA" id="ARBA00006817"/>
    </source>
</evidence>
<sequence>MYDWSQFEISMYFARPREELFRVWATARGLESFFIQTAEHSSPDGEVRARDEVVHSGDSYRWKYVHDFRGQGTFTRVDPNERVQFTFGHMTVDVTFRDVDDGTEVHLHQSGCAIDDPDRAWQHLNCRSCWVYFLTNLRAVLHQGIDLRDHEHPDRNDSVSIGWDRKRVATV</sequence>
<dbReference type="Gene3D" id="3.30.530.20">
    <property type="match status" value="1"/>
</dbReference>
<dbReference type="Proteomes" id="UP000739538">
    <property type="component" value="Unassembled WGS sequence"/>
</dbReference>
<comment type="similarity">
    <text evidence="1">Belongs to the AHA1 family.</text>
</comment>
<gene>
    <name evidence="3" type="ORF">KDA27_11755</name>
</gene>
<comment type="caution">
    <text evidence="3">The sequence shown here is derived from an EMBL/GenBank/DDBJ whole genome shotgun (WGS) entry which is preliminary data.</text>
</comment>
<reference evidence="3" key="1">
    <citation type="submission" date="2020-04" db="EMBL/GenBank/DDBJ databases">
        <authorList>
            <person name="Zhang T."/>
        </authorList>
    </citation>
    <scope>NUCLEOTIDE SEQUENCE</scope>
    <source>
        <strain evidence="3">HKST-UBA02</strain>
    </source>
</reference>
<protein>
    <submittedName>
        <fullName evidence="3">SRPBCC domain-containing protein</fullName>
    </submittedName>
</protein>
<proteinExistence type="inferred from homology"/>
<dbReference type="Pfam" id="PF08327">
    <property type="entry name" value="AHSA1"/>
    <property type="match status" value="1"/>
</dbReference>
<dbReference type="AlphaFoldDB" id="A0A956NEQ9"/>
<name>A0A956NEQ9_UNCEI</name>
<organism evidence="3 4">
    <name type="scientific">Eiseniibacteriota bacterium</name>
    <dbReference type="NCBI Taxonomy" id="2212470"/>
    <lineage>
        <taxon>Bacteria</taxon>
        <taxon>Candidatus Eiseniibacteriota</taxon>
    </lineage>
</organism>
<reference evidence="3" key="2">
    <citation type="journal article" date="2021" name="Microbiome">
        <title>Successional dynamics and alternative stable states in a saline activated sludge microbial community over 9 years.</title>
        <authorList>
            <person name="Wang Y."/>
            <person name="Ye J."/>
            <person name="Ju F."/>
            <person name="Liu L."/>
            <person name="Boyd J.A."/>
            <person name="Deng Y."/>
            <person name="Parks D.H."/>
            <person name="Jiang X."/>
            <person name="Yin X."/>
            <person name="Woodcroft B.J."/>
            <person name="Tyson G.W."/>
            <person name="Hugenholtz P."/>
            <person name="Polz M.F."/>
            <person name="Zhang T."/>
        </authorList>
    </citation>
    <scope>NUCLEOTIDE SEQUENCE</scope>
    <source>
        <strain evidence="3">HKST-UBA02</strain>
    </source>
</reference>
<dbReference type="CDD" id="cd07814">
    <property type="entry name" value="SRPBCC_CalC_Aha1-like"/>
    <property type="match status" value="1"/>
</dbReference>
<feature type="domain" description="Activator of Hsp90 ATPase homologue 1/2-like C-terminal" evidence="2">
    <location>
        <begin position="16"/>
        <end position="141"/>
    </location>
</feature>
<evidence type="ECO:0000313" key="4">
    <source>
        <dbReference type="Proteomes" id="UP000739538"/>
    </source>
</evidence>
<dbReference type="EMBL" id="JAGQHS010000054">
    <property type="protein sequence ID" value="MCA9756468.1"/>
    <property type="molecule type" value="Genomic_DNA"/>
</dbReference>
<dbReference type="InterPro" id="IPR023393">
    <property type="entry name" value="START-like_dom_sf"/>
</dbReference>
<dbReference type="InterPro" id="IPR013538">
    <property type="entry name" value="ASHA1/2-like_C"/>
</dbReference>
<dbReference type="SUPFAM" id="SSF55961">
    <property type="entry name" value="Bet v1-like"/>
    <property type="match status" value="1"/>
</dbReference>
<evidence type="ECO:0000313" key="3">
    <source>
        <dbReference type="EMBL" id="MCA9756468.1"/>
    </source>
</evidence>